<dbReference type="Proteomes" id="UP000464086">
    <property type="component" value="Plasmid unnamed4"/>
</dbReference>
<dbReference type="RefSeq" id="WP_159368318.1">
    <property type="nucleotide sequence ID" value="NZ_CP047222.1"/>
</dbReference>
<dbReference type="SUPFAM" id="SSF53955">
    <property type="entry name" value="Lysozyme-like"/>
    <property type="match status" value="1"/>
</dbReference>
<keyword evidence="3" id="KW-0614">Plasmid</keyword>
<organism evidence="3 4">
    <name type="scientific">Sphingobium yanoikuyae</name>
    <name type="common">Sphingomonas yanoikuyae</name>
    <dbReference type="NCBI Taxonomy" id="13690"/>
    <lineage>
        <taxon>Bacteria</taxon>
        <taxon>Pseudomonadati</taxon>
        <taxon>Pseudomonadota</taxon>
        <taxon>Alphaproteobacteria</taxon>
        <taxon>Sphingomonadales</taxon>
        <taxon>Sphingomonadaceae</taxon>
        <taxon>Sphingobium</taxon>
    </lineage>
</organism>
<feature type="domain" description="Transglycosylase SLT" evidence="2">
    <location>
        <begin position="14"/>
        <end position="136"/>
    </location>
</feature>
<evidence type="ECO:0000313" key="4">
    <source>
        <dbReference type="Proteomes" id="UP000464086"/>
    </source>
</evidence>
<dbReference type="CDD" id="cd16892">
    <property type="entry name" value="LT_VirB1-like"/>
    <property type="match status" value="1"/>
</dbReference>
<evidence type="ECO:0000256" key="1">
    <source>
        <dbReference type="ARBA" id="ARBA00009387"/>
    </source>
</evidence>
<protein>
    <submittedName>
        <fullName evidence="3">Transglycosylase SLT domain-containing protein</fullName>
    </submittedName>
</protein>
<evidence type="ECO:0000313" key="3">
    <source>
        <dbReference type="EMBL" id="QHD70836.1"/>
    </source>
</evidence>
<evidence type="ECO:0000259" key="2">
    <source>
        <dbReference type="Pfam" id="PF01464"/>
    </source>
</evidence>
<geneLocation type="plasmid" evidence="3">
    <name>unnamed4</name>
</geneLocation>
<gene>
    <name evidence="3" type="ORF">GS397_27430</name>
</gene>
<comment type="similarity">
    <text evidence="1">Belongs to the virb1 family.</text>
</comment>
<reference evidence="3 4" key="1">
    <citation type="submission" date="2019-12" db="EMBL/GenBank/DDBJ databases">
        <title>Functional and genomic insights into the Sphingobium yanoikuyae YC-JY1, a bacterium efficiently degrading bisphenol A.</title>
        <authorList>
            <person name="Jia Y."/>
            <person name="Li X."/>
            <person name="Wang J."/>
            <person name="Eltoukhy A."/>
            <person name="Lamraoui I."/>
            <person name="Yan Y."/>
        </authorList>
    </citation>
    <scope>NUCLEOTIDE SEQUENCE [LARGE SCALE GENOMIC DNA]</scope>
    <source>
        <strain evidence="3 4">YC-JY1</strain>
        <plasmid evidence="3 4">unnamed4</plasmid>
    </source>
</reference>
<dbReference type="InterPro" id="IPR023346">
    <property type="entry name" value="Lysozyme-like_dom_sf"/>
</dbReference>
<dbReference type="Gene3D" id="1.10.530.10">
    <property type="match status" value="1"/>
</dbReference>
<dbReference type="AlphaFoldDB" id="A0A6P1GQB5"/>
<dbReference type="Gene3D" id="3.30.1380.10">
    <property type="match status" value="1"/>
</dbReference>
<name>A0A6P1GQB5_SPHYA</name>
<accession>A0A6P1GQB5</accession>
<dbReference type="InterPro" id="IPR009045">
    <property type="entry name" value="Zn_M74/Hedgehog-like"/>
</dbReference>
<sequence>MPLDATILAALLNSCAPNVAPATMVAIIQVESEGDPFRIGINGGGALQRQPANLAEAIATARGLLRKGANFDAGLMQINSGNFARLGLTPEMLFDPCTNLRAGARVLADNYGRARDAGHANPLQAALSEYNTGSRSRGLSNGYVGKVFAAAGGGAASPPALRPAVVRVAYGTLTPDRVGGLLVDAFGGRITDTLRPMNALYGARNSYHKYGQAVDFVPRGGVGAINRDQIRALMAANGVEIVELLGPGDRDHDDHWHIAFSTGQGARTPFIPQAPWAVAVQSPVSTNTVAPEGAFRVAASLVPVDGAGEAFADAEPAPPAWDVFAQAAWRNRQASASVEGGL</sequence>
<proteinExistence type="inferred from homology"/>
<dbReference type="EMBL" id="CP047222">
    <property type="protein sequence ID" value="QHD70836.1"/>
    <property type="molecule type" value="Genomic_DNA"/>
</dbReference>
<dbReference type="InterPro" id="IPR008258">
    <property type="entry name" value="Transglycosylase_SLT_dom_1"/>
</dbReference>
<dbReference type="Pfam" id="PF01464">
    <property type="entry name" value="SLT"/>
    <property type="match status" value="1"/>
</dbReference>
<dbReference type="SUPFAM" id="SSF55166">
    <property type="entry name" value="Hedgehog/DD-peptidase"/>
    <property type="match status" value="1"/>
</dbReference>